<accession>Q023M4</accession>
<dbReference type="KEGG" id="sus:Acid_2830"/>
<sequence length="236" mass="27482">MAGLQITRQLLKMRRDWDRRARENARHYVVTGQHEWSDEEFFQSGQITLEEEILNDLQNICQGKDPREMKVLEIGCGAGRVTRAFAGFFGEVYAVDISREMVRQAREAVAGFPNTHVFQNNGRDLSVVNRGWRSRLGLGPRLEVDFAFSIIVFQHIPSRKIIENYVREVHRMLRPGGLFKFQVQGCAVDEAEPDHSWIGSSFTEAQAREMADRCGFEMRHQYGAGDQYYWLWFFKR</sequence>
<evidence type="ECO:0000259" key="3">
    <source>
        <dbReference type="Pfam" id="PF13649"/>
    </source>
</evidence>
<name>Q023M4_SOLUE</name>
<protein>
    <submittedName>
        <fullName evidence="4">Methyltransferase type 12</fullName>
    </submittedName>
</protein>
<dbReference type="PANTHER" id="PTHR43861">
    <property type="entry name" value="TRANS-ACONITATE 2-METHYLTRANSFERASE-RELATED"/>
    <property type="match status" value="1"/>
</dbReference>
<dbReference type="InterPro" id="IPR029063">
    <property type="entry name" value="SAM-dependent_MTases_sf"/>
</dbReference>
<dbReference type="EMBL" id="CP000473">
    <property type="protein sequence ID" value="ABJ83816.1"/>
    <property type="molecule type" value="Genomic_DNA"/>
</dbReference>
<gene>
    <name evidence="4" type="ordered locus">Acid_2830</name>
</gene>
<dbReference type="OrthoDB" id="128512at2"/>
<dbReference type="AlphaFoldDB" id="Q023M4"/>
<dbReference type="GO" id="GO:0032259">
    <property type="term" value="P:methylation"/>
    <property type="evidence" value="ECO:0007669"/>
    <property type="project" value="UniProtKB-KW"/>
</dbReference>
<dbReference type="PANTHER" id="PTHR43861:SF1">
    <property type="entry name" value="TRANS-ACONITATE 2-METHYLTRANSFERASE"/>
    <property type="match status" value="1"/>
</dbReference>
<feature type="domain" description="Methyltransferase" evidence="3">
    <location>
        <begin position="71"/>
        <end position="177"/>
    </location>
</feature>
<dbReference type="InterPro" id="IPR041698">
    <property type="entry name" value="Methyltransf_25"/>
</dbReference>
<keyword evidence="2 4" id="KW-0808">Transferase</keyword>
<dbReference type="HOGENOM" id="CLU_1174809_0_0_0"/>
<dbReference type="Pfam" id="PF13649">
    <property type="entry name" value="Methyltransf_25"/>
    <property type="match status" value="1"/>
</dbReference>
<dbReference type="Gene3D" id="3.40.50.150">
    <property type="entry name" value="Vaccinia Virus protein VP39"/>
    <property type="match status" value="1"/>
</dbReference>
<dbReference type="SUPFAM" id="SSF53335">
    <property type="entry name" value="S-adenosyl-L-methionine-dependent methyltransferases"/>
    <property type="match status" value="1"/>
</dbReference>
<dbReference type="eggNOG" id="COG2230">
    <property type="taxonomic scope" value="Bacteria"/>
</dbReference>
<evidence type="ECO:0000256" key="2">
    <source>
        <dbReference type="ARBA" id="ARBA00022679"/>
    </source>
</evidence>
<keyword evidence="1 4" id="KW-0489">Methyltransferase</keyword>
<dbReference type="CDD" id="cd02440">
    <property type="entry name" value="AdoMet_MTases"/>
    <property type="match status" value="1"/>
</dbReference>
<proteinExistence type="predicted"/>
<dbReference type="GO" id="GO:0008168">
    <property type="term" value="F:methyltransferase activity"/>
    <property type="evidence" value="ECO:0007669"/>
    <property type="project" value="UniProtKB-KW"/>
</dbReference>
<dbReference type="STRING" id="234267.Acid_2830"/>
<dbReference type="InParanoid" id="Q023M4"/>
<evidence type="ECO:0000313" key="4">
    <source>
        <dbReference type="EMBL" id="ABJ83816.1"/>
    </source>
</evidence>
<evidence type="ECO:0000256" key="1">
    <source>
        <dbReference type="ARBA" id="ARBA00022603"/>
    </source>
</evidence>
<reference evidence="4" key="1">
    <citation type="submission" date="2006-10" db="EMBL/GenBank/DDBJ databases">
        <title>Complete sequence of Solibacter usitatus Ellin6076.</title>
        <authorList>
            <consortium name="US DOE Joint Genome Institute"/>
            <person name="Copeland A."/>
            <person name="Lucas S."/>
            <person name="Lapidus A."/>
            <person name="Barry K."/>
            <person name="Detter J.C."/>
            <person name="Glavina del Rio T."/>
            <person name="Hammon N."/>
            <person name="Israni S."/>
            <person name="Dalin E."/>
            <person name="Tice H."/>
            <person name="Pitluck S."/>
            <person name="Thompson L.S."/>
            <person name="Brettin T."/>
            <person name="Bruce D."/>
            <person name="Han C."/>
            <person name="Tapia R."/>
            <person name="Gilna P."/>
            <person name="Schmutz J."/>
            <person name="Larimer F."/>
            <person name="Land M."/>
            <person name="Hauser L."/>
            <person name="Kyrpides N."/>
            <person name="Mikhailova N."/>
            <person name="Janssen P.H."/>
            <person name="Kuske C.R."/>
            <person name="Richardson P."/>
        </authorList>
    </citation>
    <scope>NUCLEOTIDE SEQUENCE</scope>
    <source>
        <strain evidence="4">Ellin6076</strain>
    </source>
</reference>
<organism evidence="4">
    <name type="scientific">Solibacter usitatus (strain Ellin6076)</name>
    <dbReference type="NCBI Taxonomy" id="234267"/>
    <lineage>
        <taxon>Bacteria</taxon>
        <taxon>Pseudomonadati</taxon>
        <taxon>Acidobacteriota</taxon>
        <taxon>Terriglobia</taxon>
        <taxon>Bryobacterales</taxon>
        <taxon>Solibacteraceae</taxon>
        <taxon>Candidatus Solibacter</taxon>
    </lineage>
</organism>